<keyword evidence="1" id="KW-1015">Disulfide bond</keyword>
<dbReference type="PANTHER" id="PTHR16483">
    <property type="entry name" value="GASTROKINE 1"/>
    <property type="match status" value="1"/>
</dbReference>
<evidence type="ECO:0000259" key="2">
    <source>
        <dbReference type="PROSITE" id="PS50869"/>
    </source>
</evidence>
<dbReference type="GeneID" id="110207562"/>
<gene>
    <name evidence="4" type="primary">LOC110207562</name>
</gene>
<organism evidence="3 4">
    <name type="scientific">Phascolarctos cinereus</name>
    <name type="common">Koala</name>
    <dbReference type="NCBI Taxonomy" id="38626"/>
    <lineage>
        <taxon>Eukaryota</taxon>
        <taxon>Metazoa</taxon>
        <taxon>Chordata</taxon>
        <taxon>Craniata</taxon>
        <taxon>Vertebrata</taxon>
        <taxon>Euteleostomi</taxon>
        <taxon>Mammalia</taxon>
        <taxon>Metatheria</taxon>
        <taxon>Diprotodontia</taxon>
        <taxon>Phascolarctidae</taxon>
        <taxon>Phascolarctos</taxon>
    </lineage>
</organism>
<dbReference type="KEGG" id="pcw:110207562"/>
<dbReference type="Pfam" id="PF04089">
    <property type="entry name" value="BRICHOS"/>
    <property type="match status" value="1"/>
</dbReference>
<evidence type="ECO:0000256" key="1">
    <source>
        <dbReference type="ARBA" id="ARBA00023157"/>
    </source>
</evidence>
<dbReference type="AlphaFoldDB" id="A0A6P5K6C2"/>
<dbReference type="FunCoup" id="A0A6P5K6C2">
    <property type="interactions" value="155"/>
</dbReference>
<dbReference type="Gene3D" id="3.30.390.150">
    <property type="match status" value="1"/>
</dbReference>
<protein>
    <submittedName>
        <fullName evidence="4">Gastrokine-3-like</fullName>
    </submittedName>
</protein>
<dbReference type="SMART" id="SM01039">
    <property type="entry name" value="BRICHOS"/>
    <property type="match status" value="1"/>
</dbReference>
<dbReference type="InterPro" id="IPR007084">
    <property type="entry name" value="BRICHOS_dom"/>
</dbReference>
<dbReference type="Proteomes" id="UP000515140">
    <property type="component" value="Unplaced"/>
</dbReference>
<name>A0A6P5K6C2_PHACI</name>
<accession>A0A6P5K6C2</accession>
<reference evidence="4" key="1">
    <citation type="submission" date="2025-08" db="UniProtKB">
        <authorList>
            <consortium name="RefSeq"/>
        </authorList>
    </citation>
    <scope>IDENTIFICATION</scope>
    <source>
        <tissue evidence="4">Spleen</tissue>
    </source>
</reference>
<evidence type="ECO:0000313" key="3">
    <source>
        <dbReference type="Proteomes" id="UP000515140"/>
    </source>
</evidence>
<proteinExistence type="predicted"/>
<evidence type="ECO:0000313" key="4">
    <source>
        <dbReference type="RefSeq" id="XP_020840875.1"/>
    </source>
</evidence>
<dbReference type="RefSeq" id="XP_020840875.1">
    <property type="nucleotide sequence ID" value="XM_020985216.1"/>
</dbReference>
<dbReference type="PROSITE" id="PS50869">
    <property type="entry name" value="BRICHOS"/>
    <property type="match status" value="1"/>
</dbReference>
<dbReference type="InParanoid" id="A0A6P5K6C2"/>
<dbReference type="InterPro" id="IPR051772">
    <property type="entry name" value="Gastrokine"/>
</dbReference>
<keyword evidence="3" id="KW-1185">Reference proteome</keyword>
<feature type="domain" description="BRICHOS" evidence="2">
    <location>
        <begin position="46"/>
        <end position="138"/>
    </location>
</feature>
<sequence>MIAAFVVTFLTPSPGEMGQTQLPTETREDQNTNVDIHGSIILIHDTNPWSEWDGILDYNHGYLAAKLYSKKACVLTRMDKVIFPSLEALRKALDKQLPRNYDSSQGLTYIILPARVKNVARYGKTISDLCRGVPTYFAQQCIEGTALALNPQTCFKARIFANMYSFGLSICGEIPGL</sequence>